<evidence type="ECO:0000256" key="4">
    <source>
        <dbReference type="ARBA" id="ARBA00022793"/>
    </source>
</evidence>
<reference evidence="6" key="1">
    <citation type="journal article" date="2019" name="Gigascience">
        <title>High-coverage genomes to elucidate the evolution of penguins.</title>
        <authorList>
            <person name="Pan H."/>
            <person name="Cole T.L."/>
            <person name="Bi X."/>
            <person name="Fang M."/>
            <person name="Zhou C."/>
            <person name="Yang Z."/>
            <person name="Ksepka D.T."/>
            <person name="Hart T."/>
            <person name="Bouzat J.L."/>
            <person name="Argilla L.S."/>
            <person name="Bertelsen M.F."/>
            <person name="Boersma P.D."/>
            <person name="Bost C.A."/>
            <person name="Cherel Y."/>
            <person name="Dann P."/>
            <person name="Fiddaman S.R."/>
            <person name="Howard P."/>
            <person name="Labuschagne K."/>
            <person name="Mattern T."/>
            <person name="Miller G."/>
            <person name="Parker P."/>
            <person name="Phillips R.A."/>
            <person name="Quillfeldt P."/>
            <person name="Ryan P.G."/>
            <person name="Taylor H."/>
            <person name="Thompson D.R."/>
            <person name="Young M.J."/>
            <person name="Ellegaard M.R."/>
            <person name="Gilbert M.T.P."/>
            <person name="Sinding M.S."/>
            <person name="Pacheco G."/>
            <person name="Shepherd L.D."/>
            <person name="Tennyson A.J.D."/>
            <person name="Grosser S."/>
            <person name="Kay E."/>
            <person name="Nupen L.J."/>
            <person name="Ellenberg U."/>
            <person name="Houston D.M."/>
            <person name="Reeve A.H."/>
            <person name="Johnson K."/>
            <person name="Masello J.F."/>
            <person name="Stracke T."/>
            <person name="McKinlay B."/>
            <person name="Borboroglu P.G."/>
            <person name="Zhang D.X."/>
            <person name="Zhang G."/>
        </authorList>
    </citation>
    <scope>NUCLEOTIDE SEQUENCE</scope>
    <source>
        <strain evidence="6">Gonzo</strain>
    </source>
</reference>
<dbReference type="PANTHER" id="PTHR45677:SF6">
    <property type="entry name" value="GLUTAMATE DECARBOXYLASE 1"/>
    <property type="match status" value="1"/>
</dbReference>
<gene>
    <name evidence="6" type="primary">Gad1</name>
    <name evidence="6" type="ORF">FQV19_0006272</name>
</gene>
<keyword evidence="5" id="KW-0663">Pyridoxal phosphate</keyword>
<dbReference type="GO" id="GO:0005737">
    <property type="term" value="C:cytoplasm"/>
    <property type="evidence" value="ECO:0007669"/>
    <property type="project" value="TreeGrafter"/>
</dbReference>
<evidence type="ECO:0000256" key="5">
    <source>
        <dbReference type="ARBA" id="ARBA00022898"/>
    </source>
</evidence>
<sequence length="121" mass="14161">LLPAKNGKGFTEQFLLEVVEILLSYSKRTYDGEKVLDFHHPHQLLEGLERFSLEHFRREILLGARHPRYLNQFSSGLDIISPAGEWLTAIADTNMFTYEMAPVFPIMEQIFLKKMHERIGW</sequence>
<evidence type="ECO:0000313" key="6">
    <source>
        <dbReference type="EMBL" id="KAF1547875.1"/>
    </source>
</evidence>
<dbReference type="Proteomes" id="UP000782854">
    <property type="component" value="Unassembled WGS sequence"/>
</dbReference>
<dbReference type="SUPFAM" id="SSF53383">
    <property type="entry name" value="PLP-dependent transferases"/>
    <property type="match status" value="1"/>
</dbReference>
<dbReference type="Gene3D" id="3.90.1150.170">
    <property type="match status" value="1"/>
</dbReference>
<comment type="caution">
    <text evidence="6">The sequence shown here is derived from an EMBL/GenBank/DDBJ whole genome shotgun (WGS) entry which is preliminary data.</text>
</comment>
<feature type="non-terminal residue" evidence="6">
    <location>
        <position position="121"/>
    </location>
</feature>
<evidence type="ECO:0000256" key="1">
    <source>
        <dbReference type="ARBA" id="ARBA00001933"/>
    </source>
</evidence>
<dbReference type="GO" id="GO:0030170">
    <property type="term" value="F:pyridoxal phosphate binding"/>
    <property type="evidence" value="ECO:0007669"/>
    <property type="project" value="InterPro"/>
</dbReference>
<keyword evidence="4" id="KW-0210">Decarboxylase</keyword>
<keyword evidence="4" id="KW-0456">Lyase</keyword>
<comment type="cofactor">
    <cofactor evidence="1">
        <name>pyridoxal 5'-phosphate</name>
        <dbReference type="ChEBI" id="CHEBI:597326"/>
    </cofactor>
</comment>
<keyword evidence="7" id="KW-1185">Reference proteome</keyword>
<dbReference type="PANTHER" id="PTHR45677">
    <property type="entry name" value="GLUTAMATE DECARBOXYLASE-RELATED"/>
    <property type="match status" value="1"/>
</dbReference>
<dbReference type="GO" id="GO:0004351">
    <property type="term" value="F:glutamate decarboxylase activity"/>
    <property type="evidence" value="ECO:0007669"/>
    <property type="project" value="TreeGrafter"/>
</dbReference>
<dbReference type="InterPro" id="IPR015424">
    <property type="entry name" value="PyrdxlP-dep_Trfase"/>
</dbReference>
<feature type="non-terminal residue" evidence="6">
    <location>
        <position position="1"/>
    </location>
</feature>
<evidence type="ECO:0000256" key="2">
    <source>
        <dbReference type="ARBA" id="ARBA00009533"/>
    </source>
</evidence>
<evidence type="ECO:0000256" key="3">
    <source>
        <dbReference type="ARBA" id="ARBA00011738"/>
    </source>
</evidence>
<name>A0A8J4K7K1_EUDMI</name>
<accession>A0A8J4K7K1</accession>
<dbReference type="OrthoDB" id="392571at2759"/>
<dbReference type="InterPro" id="IPR002129">
    <property type="entry name" value="PyrdxlP-dep_de-COase"/>
</dbReference>
<organism evidence="6 7">
    <name type="scientific">Eudyptula minor</name>
    <name type="common">Little blue penguin</name>
    <name type="synonym">Aptenodytes minor</name>
    <dbReference type="NCBI Taxonomy" id="37083"/>
    <lineage>
        <taxon>Eukaryota</taxon>
        <taxon>Metazoa</taxon>
        <taxon>Chordata</taxon>
        <taxon>Craniata</taxon>
        <taxon>Vertebrata</taxon>
        <taxon>Euteleostomi</taxon>
        <taxon>Archelosauria</taxon>
        <taxon>Archosauria</taxon>
        <taxon>Dinosauria</taxon>
        <taxon>Saurischia</taxon>
        <taxon>Theropoda</taxon>
        <taxon>Coelurosauria</taxon>
        <taxon>Aves</taxon>
        <taxon>Neognathae</taxon>
        <taxon>Neoaves</taxon>
        <taxon>Aequornithes</taxon>
        <taxon>Sphenisciformes</taxon>
        <taxon>Spheniscidae</taxon>
        <taxon>Eudyptula</taxon>
    </lineage>
</organism>
<dbReference type="AlphaFoldDB" id="A0A8J4K7K1"/>
<dbReference type="GO" id="GO:0048786">
    <property type="term" value="C:presynaptic active zone"/>
    <property type="evidence" value="ECO:0007669"/>
    <property type="project" value="TreeGrafter"/>
</dbReference>
<dbReference type="GO" id="GO:0009449">
    <property type="term" value="P:gamma-aminobutyric acid biosynthetic process"/>
    <property type="evidence" value="ECO:0007669"/>
    <property type="project" value="TreeGrafter"/>
</dbReference>
<proteinExistence type="inferred from homology"/>
<dbReference type="Pfam" id="PF00282">
    <property type="entry name" value="Pyridoxal_deC"/>
    <property type="match status" value="1"/>
</dbReference>
<evidence type="ECO:0000313" key="7">
    <source>
        <dbReference type="Proteomes" id="UP000782854"/>
    </source>
</evidence>
<comment type="similarity">
    <text evidence="2">Belongs to the group II decarboxylase family.</text>
</comment>
<protein>
    <submittedName>
        <fullName evidence="6">Glutamate decarboxylase 1</fullName>
    </submittedName>
</protein>
<dbReference type="EMBL" id="VULC01005157">
    <property type="protein sequence ID" value="KAF1547875.1"/>
    <property type="molecule type" value="Genomic_DNA"/>
</dbReference>
<comment type="subunit">
    <text evidence="3">Homodimer.</text>
</comment>